<dbReference type="EMBL" id="JRKQ01000047">
    <property type="protein sequence ID" value="KGJ22116.1"/>
    <property type="molecule type" value="Genomic_DNA"/>
</dbReference>
<keyword evidence="1" id="KW-0472">Membrane</keyword>
<reference evidence="2 3" key="1">
    <citation type="submission" date="2014-09" db="EMBL/GenBank/DDBJ databases">
        <authorList>
            <person name="McGinnis J.M."/>
            <person name="Wolfgang W.J."/>
        </authorList>
    </citation>
    <scope>NUCLEOTIDE SEQUENCE [LARGE SCALE GENOMIC DNA]</scope>
    <source>
        <strain evidence="2 3">5503</strain>
    </source>
</reference>
<feature type="transmembrane region" description="Helical" evidence="1">
    <location>
        <begin position="91"/>
        <end position="109"/>
    </location>
</feature>
<evidence type="ECO:0000256" key="1">
    <source>
        <dbReference type="SAM" id="Phobius"/>
    </source>
</evidence>
<dbReference type="Proteomes" id="UP000029858">
    <property type="component" value="Unassembled WGS sequence"/>
</dbReference>
<name>A0A099GHE2_9RHOB</name>
<dbReference type="Pfam" id="PF05437">
    <property type="entry name" value="AzlD"/>
    <property type="match status" value="1"/>
</dbReference>
<dbReference type="AlphaFoldDB" id="A0A099GHE2"/>
<evidence type="ECO:0000313" key="3">
    <source>
        <dbReference type="Proteomes" id="UP000029858"/>
    </source>
</evidence>
<feature type="transmembrane region" description="Helical" evidence="1">
    <location>
        <begin position="43"/>
        <end position="62"/>
    </location>
</feature>
<proteinExistence type="predicted"/>
<accession>A0A099GHE2</accession>
<keyword evidence="1" id="KW-0812">Transmembrane</keyword>
<feature type="transmembrane region" description="Helical" evidence="1">
    <location>
        <begin position="12"/>
        <end position="31"/>
    </location>
</feature>
<evidence type="ECO:0000313" key="2">
    <source>
        <dbReference type="EMBL" id="KGJ22116.1"/>
    </source>
</evidence>
<organism evidence="2 3">
    <name type="scientific">Paracoccus sanguinis</name>
    <dbReference type="NCBI Taxonomy" id="1545044"/>
    <lineage>
        <taxon>Bacteria</taxon>
        <taxon>Pseudomonadati</taxon>
        <taxon>Pseudomonadota</taxon>
        <taxon>Alphaproteobacteria</taxon>
        <taxon>Rhodobacterales</taxon>
        <taxon>Paracoccaceae</taxon>
        <taxon>Paracoccus</taxon>
    </lineage>
</organism>
<reference evidence="2 3" key="2">
    <citation type="submission" date="2014-10" db="EMBL/GenBank/DDBJ databases">
        <title>Paracoccus sanguinis sp. nov., isolated from clinical specimens of New York State patients.</title>
        <authorList>
            <person name="Mingle L.A."/>
            <person name="Cole J.A."/>
            <person name="Lapierre P."/>
            <person name="Musser K.A."/>
        </authorList>
    </citation>
    <scope>NUCLEOTIDE SEQUENCE [LARGE SCALE GENOMIC DNA]</scope>
    <source>
        <strain evidence="2 3">5503</strain>
    </source>
</reference>
<comment type="caution">
    <text evidence="2">The sequence shown here is derived from an EMBL/GenBank/DDBJ whole genome shotgun (WGS) entry which is preliminary data.</text>
</comment>
<dbReference type="RefSeq" id="WP_036709780.1">
    <property type="nucleotide sequence ID" value="NZ_JRKQ01000047.1"/>
</dbReference>
<sequence length="110" mass="11242">MPGWSDGAIWGVILTLGVGTFLIRWSFLGAVGNRPVPEWAQRVLRYTAVAVLPALVAPQVIWPPATGGTPDPARLAAAAVTLGMGLLTRNTLAAIVGGGVTLALGFALGL</sequence>
<keyword evidence="1" id="KW-1133">Transmembrane helix</keyword>
<gene>
    <name evidence="2" type="ORF">IX56_10005</name>
</gene>
<dbReference type="InterPro" id="IPR008407">
    <property type="entry name" value="Brnchd-chn_aa_trnsp_AzlD"/>
</dbReference>
<protein>
    <submittedName>
        <fullName evidence="2">Membrane protein</fullName>
    </submittedName>
</protein>